<gene>
    <name evidence="2" type="ORF">PIB30_107341</name>
</gene>
<proteinExistence type="predicted"/>
<feature type="region of interest" description="Disordered" evidence="1">
    <location>
        <begin position="1"/>
        <end position="21"/>
    </location>
</feature>
<sequence length="120" mass="13973">MASSSTILRKRRGKSVAYDDDNDFNEERFKSPFHQNFLNTYVASKPIVSDARIDISNIPYPQFAQQIQLRGWKRLNKPKKKISESIIREFYANARINPESEAGLRFYSFVRGTIVNHVTM</sequence>
<reference evidence="2 3" key="1">
    <citation type="journal article" date="2023" name="Plants (Basel)">
        <title>Bridging the Gap: Combining Genomics and Transcriptomics Approaches to Understand Stylosanthes scabra, an Orphan Legume from the Brazilian Caatinga.</title>
        <authorList>
            <person name="Ferreira-Neto J.R.C."/>
            <person name="da Silva M.D."/>
            <person name="Binneck E."/>
            <person name="de Melo N.F."/>
            <person name="da Silva R.H."/>
            <person name="de Melo A.L.T.M."/>
            <person name="Pandolfi V."/>
            <person name="Bustamante F.O."/>
            <person name="Brasileiro-Vidal A.C."/>
            <person name="Benko-Iseppon A.M."/>
        </authorList>
    </citation>
    <scope>NUCLEOTIDE SEQUENCE [LARGE SCALE GENOMIC DNA]</scope>
    <source>
        <tissue evidence="2">Leaves</tissue>
    </source>
</reference>
<name>A0ABU6YZN9_9FABA</name>
<dbReference type="EMBL" id="JASCZI010246185">
    <property type="protein sequence ID" value="MED6214844.1"/>
    <property type="molecule type" value="Genomic_DNA"/>
</dbReference>
<evidence type="ECO:0000313" key="2">
    <source>
        <dbReference type="EMBL" id="MED6214844.1"/>
    </source>
</evidence>
<keyword evidence="3" id="KW-1185">Reference proteome</keyword>
<dbReference type="Proteomes" id="UP001341840">
    <property type="component" value="Unassembled WGS sequence"/>
</dbReference>
<accession>A0ABU6YZN9</accession>
<evidence type="ECO:0000313" key="3">
    <source>
        <dbReference type="Proteomes" id="UP001341840"/>
    </source>
</evidence>
<evidence type="ECO:0000256" key="1">
    <source>
        <dbReference type="SAM" id="MobiDB-lite"/>
    </source>
</evidence>
<organism evidence="2 3">
    <name type="scientific">Stylosanthes scabra</name>
    <dbReference type="NCBI Taxonomy" id="79078"/>
    <lineage>
        <taxon>Eukaryota</taxon>
        <taxon>Viridiplantae</taxon>
        <taxon>Streptophyta</taxon>
        <taxon>Embryophyta</taxon>
        <taxon>Tracheophyta</taxon>
        <taxon>Spermatophyta</taxon>
        <taxon>Magnoliopsida</taxon>
        <taxon>eudicotyledons</taxon>
        <taxon>Gunneridae</taxon>
        <taxon>Pentapetalae</taxon>
        <taxon>rosids</taxon>
        <taxon>fabids</taxon>
        <taxon>Fabales</taxon>
        <taxon>Fabaceae</taxon>
        <taxon>Papilionoideae</taxon>
        <taxon>50 kb inversion clade</taxon>
        <taxon>dalbergioids sensu lato</taxon>
        <taxon>Dalbergieae</taxon>
        <taxon>Pterocarpus clade</taxon>
        <taxon>Stylosanthes</taxon>
    </lineage>
</organism>
<protein>
    <submittedName>
        <fullName evidence="2">Uncharacterized protein</fullName>
    </submittedName>
</protein>
<comment type="caution">
    <text evidence="2">The sequence shown here is derived from an EMBL/GenBank/DDBJ whole genome shotgun (WGS) entry which is preliminary data.</text>
</comment>